<dbReference type="Proteomes" id="UP000008851">
    <property type="component" value="Chromosome"/>
</dbReference>
<gene>
    <name evidence="1" type="ORF">XOC_4423</name>
</gene>
<dbReference type="EMBL" id="CP003057">
    <property type="protein sequence ID" value="AEQ98489.1"/>
    <property type="molecule type" value="Genomic_DNA"/>
</dbReference>
<dbReference type="RefSeq" id="WP_014505132.1">
    <property type="nucleotide sequence ID" value="NC_017267.2"/>
</dbReference>
<organism evidence="1 2">
    <name type="scientific">Xanthomonas oryzae pv. oryzicola (strain BLS256)</name>
    <dbReference type="NCBI Taxonomy" id="383407"/>
    <lineage>
        <taxon>Bacteria</taxon>
        <taxon>Pseudomonadati</taxon>
        <taxon>Pseudomonadota</taxon>
        <taxon>Gammaproteobacteria</taxon>
        <taxon>Lysobacterales</taxon>
        <taxon>Lysobacteraceae</taxon>
        <taxon>Xanthomonas</taxon>
    </lineage>
</organism>
<dbReference type="KEGG" id="xor:XOC_4423"/>
<dbReference type="eggNOG" id="ENOG50348A5">
    <property type="taxonomic scope" value="Bacteria"/>
</dbReference>
<dbReference type="HOGENOM" id="CLU_187367_0_0_6"/>
<reference evidence="1 2" key="1">
    <citation type="journal article" date="2011" name="J. Bacteriol.">
        <title>Two new complete genome sequences offer insight into host and tissue specificity of plant pathogenic Xanthomonas spp.</title>
        <authorList>
            <person name="Bogdanove A.J."/>
            <person name="Koebnik R."/>
            <person name="Lu H."/>
            <person name="Furutani A."/>
            <person name="Angiuoli S.V."/>
            <person name="Patil P.B."/>
            <person name="Van Sluys M.A."/>
            <person name="Ryan R.P."/>
            <person name="Meyer D.F."/>
            <person name="Han S.W."/>
            <person name="Aparna G."/>
            <person name="Rajaram M."/>
            <person name="Delcher A.L."/>
            <person name="Phillippy A.M."/>
            <person name="Puiu D."/>
            <person name="Schatz M.C."/>
            <person name="Shumway M."/>
            <person name="Sommer D.D."/>
            <person name="Trapnell C."/>
            <person name="Benahmed F."/>
            <person name="Dimitrov G."/>
            <person name="Madupu R."/>
            <person name="Radune D."/>
            <person name="Sullivan S."/>
            <person name="Jha G."/>
            <person name="Ishihara H."/>
            <person name="Lee S.W."/>
            <person name="Pandey A."/>
            <person name="Sharma V."/>
            <person name="Sriariyanun M."/>
            <person name="Szurek B."/>
            <person name="Vera-Cruz C.M."/>
            <person name="Dorman K.S."/>
            <person name="Ronald P.C."/>
            <person name="Verdier V."/>
            <person name="Dow J.M."/>
            <person name="Sonti R.V."/>
            <person name="Tsuge S."/>
            <person name="Brendel V.P."/>
            <person name="Rabinowicz P.D."/>
            <person name="Leach J.E."/>
            <person name="White F.F."/>
            <person name="Salzberg S.L."/>
        </authorList>
    </citation>
    <scope>NUCLEOTIDE SEQUENCE [LARGE SCALE GENOMIC DNA]</scope>
    <source>
        <strain evidence="1 2">BLS256</strain>
    </source>
</reference>
<proteinExistence type="predicted"/>
<accession>G7TAA0</accession>
<evidence type="ECO:0000313" key="2">
    <source>
        <dbReference type="Proteomes" id="UP000008851"/>
    </source>
</evidence>
<sequence>MEWEEEGAIRNDLAITQYNNGLYAECLATLEKYAEDADKDDDAVIDGWTPVLADRYLATVRAERTNIG</sequence>
<protein>
    <submittedName>
        <fullName evidence="1">Uncharacterized protein</fullName>
    </submittedName>
</protein>
<dbReference type="AlphaFoldDB" id="G7TAA0"/>
<name>G7TAA0_XANOB</name>
<evidence type="ECO:0000313" key="1">
    <source>
        <dbReference type="EMBL" id="AEQ98489.1"/>
    </source>
</evidence>